<keyword evidence="10" id="KW-1185">Reference proteome</keyword>
<dbReference type="GO" id="GO:0008270">
    <property type="term" value="F:zinc ion binding"/>
    <property type="evidence" value="ECO:0007669"/>
    <property type="project" value="InterPro"/>
</dbReference>
<evidence type="ECO:0000256" key="2">
    <source>
        <dbReference type="ARBA" id="ARBA00022833"/>
    </source>
</evidence>
<dbReference type="CDD" id="cd00067">
    <property type="entry name" value="GAL4"/>
    <property type="match status" value="1"/>
</dbReference>
<dbReference type="InterPro" id="IPR036864">
    <property type="entry name" value="Zn2-C6_fun-type_DNA-bd_sf"/>
</dbReference>
<keyword evidence="5" id="KW-0804">Transcription</keyword>
<name>A0A0M9EQA6_FUSLA</name>
<evidence type="ECO:0000313" key="9">
    <source>
        <dbReference type="EMBL" id="KPA37412.1"/>
    </source>
</evidence>
<comment type="caution">
    <text evidence="9">The sequence shown here is derived from an EMBL/GenBank/DDBJ whole genome shotgun (WGS) entry which is preliminary data.</text>
</comment>
<dbReference type="Proteomes" id="UP000037904">
    <property type="component" value="Unassembled WGS sequence"/>
</dbReference>
<reference evidence="9 10" key="1">
    <citation type="submission" date="2015-04" db="EMBL/GenBank/DDBJ databases">
        <title>The draft genome sequence of Fusarium langsethiae, a T-2/HT-2 mycotoxin producer.</title>
        <authorList>
            <person name="Lysoe E."/>
            <person name="Divon H.H."/>
            <person name="Terzi V."/>
            <person name="Orru L."/>
            <person name="Lamontanara A."/>
            <person name="Kolseth A.-K."/>
            <person name="Frandsen R.J."/>
            <person name="Nielsen K."/>
            <person name="Thrane U."/>
        </authorList>
    </citation>
    <scope>NUCLEOTIDE SEQUENCE [LARGE SCALE GENOMIC DNA]</scope>
    <source>
        <strain evidence="9 10">Fl201059</strain>
    </source>
</reference>
<dbReference type="GO" id="GO:0003677">
    <property type="term" value="F:DNA binding"/>
    <property type="evidence" value="ECO:0007669"/>
    <property type="project" value="UniProtKB-KW"/>
</dbReference>
<dbReference type="OrthoDB" id="3145928at2759"/>
<evidence type="ECO:0000256" key="1">
    <source>
        <dbReference type="ARBA" id="ARBA00022723"/>
    </source>
</evidence>
<dbReference type="EMBL" id="JXCE01000419">
    <property type="protein sequence ID" value="KPA37412.1"/>
    <property type="molecule type" value="Genomic_DNA"/>
</dbReference>
<keyword evidence="3" id="KW-0805">Transcription regulation</keyword>
<keyword evidence="2" id="KW-0862">Zinc</keyword>
<feature type="region of interest" description="Disordered" evidence="7">
    <location>
        <begin position="1"/>
        <end position="23"/>
    </location>
</feature>
<accession>A0A0M9EQA6</accession>
<dbReference type="InterPro" id="IPR021858">
    <property type="entry name" value="Fun_TF"/>
</dbReference>
<keyword evidence="1" id="KW-0479">Metal-binding</keyword>
<sequence length="555" mass="62940">MNGSNSKTGSNSQAWRKKPRQFAPKSKLGCKTCKIRRIKCDQARPSCLKCQSTGRTCDGYDVASHLVGLEVKTSQYHHPEAVPALNCGSSNSYAASNVRQVPYTHHQSHHSLIFQNPRALLLLPVDSAQAEAMSFFEVTSVKHLNEYYPSESWRETLMLFSQTIPSVRHAAVALSLIHRSFHDGCSTQSEYRALFHYNKAIQLFLALNSGDDVEAMVTTLLVCYLFTSFDNLSGNYRRAMIHLQGGVKLSRSIPSLMLDGTSVSSVNVFLMEVVKQLRRLDMQAGAYLVGWSPVDIQVTFGEEPLFLNEAFESVDHATNCHQVLLARAMGIHWMAQEASFVDGVPSVYSKQLVIEELESWSRRFQDMLSTNNHYSTDIESNRLITLLKLQNIVLWILVSSLGPDREMEYDKFLPVFQRCVAMVDEVAIGHQHHEGSSKPRFTQDVAILPILYIIGAKCRDPMVRRDVLRILRRQPLREAVWDSAFAARAVERIFEIEEEKVGGGSIKTMEEIDVSQRVECVSWEQVINNQYGARLELEYTLCKQERRHIESLTVF</sequence>
<evidence type="ECO:0000256" key="7">
    <source>
        <dbReference type="SAM" id="MobiDB-lite"/>
    </source>
</evidence>
<keyword evidence="6" id="KW-0539">Nucleus</keyword>
<dbReference type="PROSITE" id="PS50048">
    <property type="entry name" value="ZN2_CY6_FUNGAL_2"/>
    <property type="match status" value="1"/>
</dbReference>
<feature type="domain" description="Zn(2)-C6 fungal-type" evidence="8">
    <location>
        <begin position="29"/>
        <end position="57"/>
    </location>
</feature>
<dbReference type="Gene3D" id="4.10.240.10">
    <property type="entry name" value="Zn(2)-C6 fungal-type DNA-binding domain"/>
    <property type="match status" value="1"/>
</dbReference>
<dbReference type="SMART" id="SM00066">
    <property type="entry name" value="GAL4"/>
    <property type="match status" value="1"/>
</dbReference>
<dbReference type="AlphaFoldDB" id="A0A0M9EQA6"/>
<keyword evidence="4" id="KW-0238">DNA-binding</keyword>
<dbReference type="PANTHER" id="PTHR36206:SF12">
    <property type="entry name" value="ASPERCRYPTIN BIOSYNTHESIS CLUSTER-SPECIFIC TRANSCRIPTION REGULATOR ATNN-RELATED"/>
    <property type="match status" value="1"/>
</dbReference>
<dbReference type="InterPro" id="IPR052360">
    <property type="entry name" value="Transcr_Regulatory_Proteins"/>
</dbReference>
<dbReference type="SUPFAM" id="SSF57701">
    <property type="entry name" value="Zn2/Cys6 DNA-binding domain"/>
    <property type="match status" value="1"/>
</dbReference>
<evidence type="ECO:0000256" key="4">
    <source>
        <dbReference type="ARBA" id="ARBA00023125"/>
    </source>
</evidence>
<evidence type="ECO:0000256" key="5">
    <source>
        <dbReference type="ARBA" id="ARBA00023163"/>
    </source>
</evidence>
<dbReference type="PANTHER" id="PTHR36206">
    <property type="entry name" value="ASPERCRYPTIN BIOSYNTHESIS CLUSTER-SPECIFIC TRANSCRIPTION REGULATOR ATNN-RELATED"/>
    <property type="match status" value="1"/>
</dbReference>
<evidence type="ECO:0000313" key="10">
    <source>
        <dbReference type="Proteomes" id="UP000037904"/>
    </source>
</evidence>
<gene>
    <name evidence="9" type="ORF">FLAG1_09774</name>
</gene>
<proteinExistence type="predicted"/>
<evidence type="ECO:0000259" key="8">
    <source>
        <dbReference type="PROSITE" id="PS50048"/>
    </source>
</evidence>
<feature type="compositionally biased region" description="Polar residues" evidence="7">
    <location>
        <begin position="1"/>
        <end position="14"/>
    </location>
</feature>
<dbReference type="Pfam" id="PF11951">
    <property type="entry name" value="Fungal_trans_2"/>
    <property type="match status" value="1"/>
</dbReference>
<dbReference type="Pfam" id="PF00172">
    <property type="entry name" value="Zn_clus"/>
    <property type="match status" value="1"/>
</dbReference>
<organism evidence="9 10">
    <name type="scientific">Fusarium langsethiae</name>
    <dbReference type="NCBI Taxonomy" id="179993"/>
    <lineage>
        <taxon>Eukaryota</taxon>
        <taxon>Fungi</taxon>
        <taxon>Dikarya</taxon>
        <taxon>Ascomycota</taxon>
        <taxon>Pezizomycotina</taxon>
        <taxon>Sordariomycetes</taxon>
        <taxon>Hypocreomycetidae</taxon>
        <taxon>Hypocreales</taxon>
        <taxon>Nectriaceae</taxon>
        <taxon>Fusarium</taxon>
    </lineage>
</organism>
<dbReference type="GO" id="GO:0000981">
    <property type="term" value="F:DNA-binding transcription factor activity, RNA polymerase II-specific"/>
    <property type="evidence" value="ECO:0007669"/>
    <property type="project" value="InterPro"/>
</dbReference>
<evidence type="ECO:0000256" key="3">
    <source>
        <dbReference type="ARBA" id="ARBA00023015"/>
    </source>
</evidence>
<dbReference type="PROSITE" id="PS00463">
    <property type="entry name" value="ZN2_CY6_FUNGAL_1"/>
    <property type="match status" value="1"/>
</dbReference>
<evidence type="ECO:0000256" key="6">
    <source>
        <dbReference type="ARBA" id="ARBA00023242"/>
    </source>
</evidence>
<dbReference type="InterPro" id="IPR001138">
    <property type="entry name" value="Zn2Cys6_DnaBD"/>
</dbReference>
<protein>
    <submittedName>
        <fullName evidence="9">C6 transcription</fullName>
    </submittedName>
</protein>